<evidence type="ECO:0000256" key="2">
    <source>
        <dbReference type="SAM" id="MobiDB-lite"/>
    </source>
</evidence>
<feature type="compositionally biased region" description="Polar residues" evidence="2">
    <location>
        <begin position="17"/>
        <end position="36"/>
    </location>
</feature>
<proteinExistence type="predicted"/>
<organism evidence="3 4">
    <name type="scientific">Caenorhabditis angaria</name>
    <dbReference type="NCBI Taxonomy" id="860376"/>
    <lineage>
        <taxon>Eukaryota</taxon>
        <taxon>Metazoa</taxon>
        <taxon>Ecdysozoa</taxon>
        <taxon>Nematoda</taxon>
        <taxon>Chromadorea</taxon>
        <taxon>Rhabditida</taxon>
        <taxon>Rhabditina</taxon>
        <taxon>Rhabditomorpha</taxon>
        <taxon>Rhabditoidea</taxon>
        <taxon>Rhabditidae</taxon>
        <taxon>Peloderinae</taxon>
        <taxon>Caenorhabditis</taxon>
    </lineage>
</organism>
<protein>
    <submittedName>
        <fullName evidence="3">Uncharacterized protein</fullName>
    </submittedName>
</protein>
<feature type="coiled-coil region" evidence="1">
    <location>
        <begin position="76"/>
        <end position="110"/>
    </location>
</feature>
<evidence type="ECO:0000313" key="3">
    <source>
        <dbReference type="EMBL" id="CAI5445309.1"/>
    </source>
</evidence>
<feature type="region of interest" description="Disordered" evidence="2">
    <location>
        <begin position="1"/>
        <end position="40"/>
    </location>
</feature>
<gene>
    <name evidence="3" type="ORF">CAMP_LOCUS7946</name>
</gene>
<dbReference type="Proteomes" id="UP001152747">
    <property type="component" value="Unassembled WGS sequence"/>
</dbReference>
<comment type="caution">
    <text evidence="3">The sequence shown here is derived from an EMBL/GenBank/DDBJ whole genome shotgun (WGS) entry which is preliminary data.</text>
</comment>
<sequence length="352" mass="40354">MTTLNLRSRPNVPPKQIESQSKLGSCSPPSLASTGKNDGELDMRKTLFSASVLEKFRDFDMPESEKIEKINQMWKAMDETNRMQFTENILKRKENNKESMKNKRMKFEGRPSIEYNPQKPNPIVTSQKNIELVAKALGVTNPTPSTSTEVVDVKPPPLRQEKQKCHADLMRSRLQFHFFRSSLEQAKSFSLNKSIKEELKVEPPPSVVEVVESMRLTSSEKLEQIPVKKDVKEVLFKKPPMSKPLQSTYTIPAVQNPEVPKTKAKTTCTLVPAIQNCELSKSKPQKTEVKKIFKRAPPVKKVSYEEACRIYYFELSRRFLLDDFNDIPKPDNLQKLANIVEGWKVTDYHGLL</sequence>
<dbReference type="EMBL" id="CANHGI010000003">
    <property type="protein sequence ID" value="CAI5445309.1"/>
    <property type="molecule type" value="Genomic_DNA"/>
</dbReference>
<dbReference type="AlphaFoldDB" id="A0A9P1IH21"/>
<evidence type="ECO:0000256" key="1">
    <source>
        <dbReference type="SAM" id="Coils"/>
    </source>
</evidence>
<evidence type="ECO:0000313" key="4">
    <source>
        <dbReference type="Proteomes" id="UP001152747"/>
    </source>
</evidence>
<keyword evidence="1" id="KW-0175">Coiled coil</keyword>
<keyword evidence="4" id="KW-1185">Reference proteome</keyword>
<accession>A0A9P1IH21</accession>
<reference evidence="3" key="1">
    <citation type="submission" date="2022-11" db="EMBL/GenBank/DDBJ databases">
        <authorList>
            <person name="Kikuchi T."/>
        </authorList>
    </citation>
    <scope>NUCLEOTIDE SEQUENCE</scope>
    <source>
        <strain evidence="3">PS1010</strain>
    </source>
</reference>
<name>A0A9P1IH21_9PELO</name>